<reference evidence="1" key="1">
    <citation type="submission" date="2019-10" db="EMBL/GenBank/DDBJ databases">
        <authorList>
            <consortium name="DOE Joint Genome Institute"/>
            <person name="Kuo A."/>
            <person name="Miyauchi S."/>
            <person name="Kiss E."/>
            <person name="Drula E."/>
            <person name="Kohler A."/>
            <person name="Sanchez-Garcia M."/>
            <person name="Andreopoulos B."/>
            <person name="Barry K.W."/>
            <person name="Bonito G."/>
            <person name="Buee M."/>
            <person name="Carver A."/>
            <person name="Chen C."/>
            <person name="Cichocki N."/>
            <person name="Clum A."/>
            <person name="Culley D."/>
            <person name="Crous P.W."/>
            <person name="Fauchery L."/>
            <person name="Girlanda M."/>
            <person name="Hayes R."/>
            <person name="Keri Z."/>
            <person name="Labutti K."/>
            <person name="Lipzen A."/>
            <person name="Lombard V."/>
            <person name="Magnuson J."/>
            <person name="Maillard F."/>
            <person name="Morin E."/>
            <person name="Murat C."/>
            <person name="Nolan M."/>
            <person name="Ohm R."/>
            <person name="Pangilinan J."/>
            <person name="Pereira M."/>
            <person name="Perotto S."/>
            <person name="Peter M."/>
            <person name="Riley R."/>
            <person name="Sitrit Y."/>
            <person name="Stielow B."/>
            <person name="Szollosi G."/>
            <person name="Zifcakova L."/>
            <person name="Stursova M."/>
            <person name="Spatafora J.W."/>
            <person name="Tedersoo L."/>
            <person name="Vaario L.-M."/>
            <person name="Yamada A."/>
            <person name="Yan M."/>
            <person name="Wang P."/>
            <person name="Xu J."/>
            <person name="Bruns T."/>
            <person name="Baldrian P."/>
            <person name="Vilgalys R."/>
            <person name="Henrissat B."/>
            <person name="Grigoriev I.V."/>
            <person name="Hibbett D."/>
            <person name="Nagy L.G."/>
            <person name="Martin F.M."/>
        </authorList>
    </citation>
    <scope>NUCLEOTIDE SEQUENCE</scope>
    <source>
        <strain evidence="1">P2</strain>
    </source>
</reference>
<protein>
    <submittedName>
        <fullName evidence="1">Uncharacterized protein</fullName>
    </submittedName>
</protein>
<dbReference type="EMBL" id="MU118452">
    <property type="protein sequence ID" value="KAF9642479.1"/>
    <property type="molecule type" value="Genomic_DNA"/>
</dbReference>
<keyword evidence="2" id="KW-1185">Reference proteome</keyword>
<sequence>MYENIKEIPDRLREKATDRADARELADPSPGFPTSEGHPVEPGGGEGQRNHNGLPEEGLLNPSDGEPPVDNGSQEEASASPEEVRAVLTIEATYHRVIKRGKEVLKGISTTRARLWEWPRNKRYKLLIQGPLVHTLVCLGGIKMFAE</sequence>
<name>A0ACB6YYZ3_THEGA</name>
<dbReference type="Proteomes" id="UP000886501">
    <property type="component" value="Unassembled WGS sequence"/>
</dbReference>
<proteinExistence type="predicted"/>
<comment type="caution">
    <text evidence="1">The sequence shown here is derived from an EMBL/GenBank/DDBJ whole genome shotgun (WGS) entry which is preliminary data.</text>
</comment>
<evidence type="ECO:0000313" key="2">
    <source>
        <dbReference type="Proteomes" id="UP000886501"/>
    </source>
</evidence>
<accession>A0ACB6YYZ3</accession>
<gene>
    <name evidence="1" type="ORF">BDM02DRAFT_2092583</name>
</gene>
<evidence type="ECO:0000313" key="1">
    <source>
        <dbReference type="EMBL" id="KAF9642479.1"/>
    </source>
</evidence>
<organism evidence="1 2">
    <name type="scientific">Thelephora ganbajun</name>
    <name type="common">Ganba fungus</name>
    <dbReference type="NCBI Taxonomy" id="370292"/>
    <lineage>
        <taxon>Eukaryota</taxon>
        <taxon>Fungi</taxon>
        <taxon>Dikarya</taxon>
        <taxon>Basidiomycota</taxon>
        <taxon>Agaricomycotina</taxon>
        <taxon>Agaricomycetes</taxon>
        <taxon>Thelephorales</taxon>
        <taxon>Thelephoraceae</taxon>
        <taxon>Thelephora</taxon>
    </lineage>
</organism>
<reference evidence="1" key="2">
    <citation type="journal article" date="2020" name="Nat. Commun.">
        <title>Large-scale genome sequencing of mycorrhizal fungi provides insights into the early evolution of symbiotic traits.</title>
        <authorList>
            <person name="Miyauchi S."/>
            <person name="Kiss E."/>
            <person name="Kuo A."/>
            <person name="Drula E."/>
            <person name="Kohler A."/>
            <person name="Sanchez-Garcia M."/>
            <person name="Morin E."/>
            <person name="Andreopoulos B."/>
            <person name="Barry K.W."/>
            <person name="Bonito G."/>
            <person name="Buee M."/>
            <person name="Carver A."/>
            <person name="Chen C."/>
            <person name="Cichocki N."/>
            <person name="Clum A."/>
            <person name="Culley D."/>
            <person name="Crous P.W."/>
            <person name="Fauchery L."/>
            <person name="Girlanda M."/>
            <person name="Hayes R.D."/>
            <person name="Keri Z."/>
            <person name="LaButti K."/>
            <person name="Lipzen A."/>
            <person name="Lombard V."/>
            <person name="Magnuson J."/>
            <person name="Maillard F."/>
            <person name="Murat C."/>
            <person name="Nolan M."/>
            <person name="Ohm R.A."/>
            <person name="Pangilinan J."/>
            <person name="Pereira M.F."/>
            <person name="Perotto S."/>
            <person name="Peter M."/>
            <person name="Pfister S."/>
            <person name="Riley R."/>
            <person name="Sitrit Y."/>
            <person name="Stielow J.B."/>
            <person name="Szollosi G."/>
            <person name="Zifcakova L."/>
            <person name="Stursova M."/>
            <person name="Spatafora J.W."/>
            <person name="Tedersoo L."/>
            <person name="Vaario L.M."/>
            <person name="Yamada A."/>
            <person name="Yan M."/>
            <person name="Wang P."/>
            <person name="Xu J."/>
            <person name="Bruns T."/>
            <person name="Baldrian P."/>
            <person name="Vilgalys R."/>
            <person name="Dunand C."/>
            <person name="Henrissat B."/>
            <person name="Grigoriev I.V."/>
            <person name="Hibbett D."/>
            <person name="Nagy L.G."/>
            <person name="Martin F.M."/>
        </authorList>
    </citation>
    <scope>NUCLEOTIDE SEQUENCE</scope>
    <source>
        <strain evidence="1">P2</strain>
    </source>
</reference>